<accession>A0A836CGB3</accession>
<dbReference type="EMBL" id="JAFCMP010000149">
    <property type="protein sequence ID" value="KAG5184827.1"/>
    <property type="molecule type" value="Genomic_DNA"/>
</dbReference>
<dbReference type="AlphaFoldDB" id="A0A836CGB3"/>
<dbReference type="Pfam" id="PF04755">
    <property type="entry name" value="PAP_fibrillin"/>
    <property type="match status" value="1"/>
</dbReference>
<dbReference type="GO" id="GO:0009536">
    <property type="term" value="C:plastid"/>
    <property type="evidence" value="ECO:0007669"/>
    <property type="project" value="UniProtKB-SubCell"/>
</dbReference>
<evidence type="ECO:0000313" key="4">
    <source>
        <dbReference type="EMBL" id="KAG5184827.1"/>
    </source>
</evidence>
<gene>
    <name evidence="4" type="ORF">JKP88DRAFT_180909</name>
</gene>
<dbReference type="InterPro" id="IPR006843">
    <property type="entry name" value="PAP/fibrillin_dom"/>
</dbReference>
<organism evidence="4 5">
    <name type="scientific">Tribonema minus</name>
    <dbReference type="NCBI Taxonomy" id="303371"/>
    <lineage>
        <taxon>Eukaryota</taxon>
        <taxon>Sar</taxon>
        <taxon>Stramenopiles</taxon>
        <taxon>Ochrophyta</taxon>
        <taxon>PX clade</taxon>
        <taxon>Xanthophyceae</taxon>
        <taxon>Tribonematales</taxon>
        <taxon>Tribonemataceae</taxon>
        <taxon>Tribonema</taxon>
    </lineage>
</organism>
<keyword evidence="2" id="KW-0934">Plastid</keyword>
<comment type="caution">
    <text evidence="4">The sequence shown here is derived from an EMBL/GenBank/DDBJ whole genome shotgun (WGS) entry which is preliminary data.</text>
</comment>
<keyword evidence="5" id="KW-1185">Reference proteome</keyword>
<protein>
    <recommendedName>
        <fullName evidence="3">Plastid lipid-associated protein/fibrillin conserved domain-containing protein</fullName>
    </recommendedName>
</protein>
<evidence type="ECO:0000256" key="2">
    <source>
        <dbReference type="ARBA" id="ARBA00022640"/>
    </source>
</evidence>
<evidence type="ECO:0000256" key="1">
    <source>
        <dbReference type="ARBA" id="ARBA00004474"/>
    </source>
</evidence>
<sequence>DNPALRDSIKKEIMLLAATTNRGQLASDDEKSTVSDLVYQLEALNPTPVTNDDIAIGGTWELIFSDVQPFRSSPFFMAVGELFQDDRSRGETAFALHRAATANGEIGRVRQMISGSELTSEVDLRVGLLSGVPFSLSGTVVSRAKVRAFTAIRGSAPEVRLSTYYLDSDFRVSRTPDEHYFIYTRA</sequence>
<feature type="domain" description="Plastid lipid-associated protein/fibrillin conserved" evidence="3">
    <location>
        <begin position="9"/>
        <end position="85"/>
    </location>
</feature>
<dbReference type="Proteomes" id="UP000664859">
    <property type="component" value="Unassembled WGS sequence"/>
</dbReference>
<evidence type="ECO:0000313" key="5">
    <source>
        <dbReference type="Proteomes" id="UP000664859"/>
    </source>
</evidence>
<dbReference type="InterPro" id="IPR039633">
    <property type="entry name" value="PAP"/>
</dbReference>
<dbReference type="PANTHER" id="PTHR31906">
    <property type="entry name" value="PLASTID-LIPID-ASSOCIATED PROTEIN 4, CHLOROPLASTIC-RELATED"/>
    <property type="match status" value="1"/>
</dbReference>
<feature type="non-terminal residue" evidence="4">
    <location>
        <position position="1"/>
    </location>
</feature>
<comment type="subcellular location">
    <subcellularLocation>
        <location evidence="1">Plastid</location>
    </subcellularLocation>
</comment>
<dbReference type="OrthoDB" id="203682at2759"/>
<proteinExistence type="predicted"/>
<name>A0A836CGB3_9STRA</name>
<reference evidence="4" key="1">
    <citation type="submission" date="2021-02" db="EMBL/GenBank/DDBJ databases">
        <title>First Annotated Genome of the Yellow-green Alga Tribonema minus.</title>
        <authorList>
            <person name="Mahan K.M."/>
        </authorList>
    </citation>
    <scope>NUCLEOTIDE SEQUENCE</scope>
    <source>
        <strain evidence="4">UTEX B ZZ1240</strain>
    </source>
</reference>
<evidence type="ECO:0000259" key="3">
    <source>
        <dbReference type="Pfam" id="PF04755"/>
    </source>
</evidence>